<organism evidence="3 4">
    <name type="scientific">candidate division MSBL1 archaeon SCGC-AAA382F02</name>
    <dbReference type="NCBI Taxonomy" id="1698282"/>
    <lineage>
        <taxon>Archaea</taxon>
        <taxon>Methanobacteriati</taxon>
        <taxon>Methanobacteriota</taxon>
        <taxon>candidate division MSBL1</taxon>
    </lineage>
</organism>
<protein>
    <recommendedName>
        <fullName evidence="2">Thiamine-binding protein domain-containing protein</fullName>
    </recommendedName>
</protein>
<dbReference type="Gene3D" id="3.30.70.930">
    <property type="match status" value="1"/>
</dbReference>
<dbReference type="EMBL" id="LHYG01000003">
    <property type="protein sequence ID" value="KXB06432.1"/>
    <property type="molecule type" value="Genomic_DNA"/>
</dbReference>
<reference evidence="3 4" key="1">
    <citation type="journal article" date="2016" name="Sci. Rep.">
        <title>Metabolic traits of an uncultured archaeal lineage -MSBL1- from brine pools of the Red Sea.</title>
        <authorList>
            <person name="Mwirichia R."/>
            <person name="Alam I."/>
            <person name="Rashid M."/>
            <person name="Vinu M."/>
            <person name="Ba-Alawi W."/>
            <person name="Anthony Kamau A."/>
            <person name="Kamanda Ngugi D."/>
            <person name="Goker M."/>
            <person name="Klenk H.P."/>
            <person name="Bajic V."/>
            <person name="Stingl U."/>
        </authorList>
    </citation>
    <scope>NUCLEOTIDE SEQUENCE [LARGE SCALE GENOMIC DNA]</scope>
    <source>
        <strain evidence="3">SCGC-AAA382F02</strain>
    </source>
</reference>
<dbReference type="InterPro" id="IPR029756">
    <property type="entry name" value="MTH1187/YkoF-like"/>
</dbReference>
<dbReference type="SUPFAM" id="SSF89957">
    <property type="entry name" value="MTH1187/YkoF-like"/>
    <property type="match status" value="1"/>
</dbReference>
<comment type="caution">
    <text evidence="3">The sequence shown here is derived from an EMBL/GenBank/DDBJ whole genome shotgun (WGS) entry which is preliminary data.</text>
</comment>
<keyword evidence="4" id="KW-1185">Reference proteome</keyword>
<gene>
    <name evidence="3" type="ORF">AKJ53_00420</name>
</gene>
<dbReference type="GO" id="GO:0005829">
    <property type="term" value="C:cytosol"/>
    <property type="evidence" value="ECO:0007669"/>
    <property type="project" value="TreeGrafter"/>
</dbReference>
<dbReference type="PANTHER" id="PTHR33777">
    <property type="entry name" value="UPF0045 PROTEIN ECM15"/>
    <property type="match status" value="1"/>
</dbReference>
<evidence type="ECO:0000313" key="3">
    <source>
        <dbReference type="EMBL" id="KXB06432.1"/>
    </source>
</evidence>
<proteinExistence type="inferred from homology"/>
<evidence type="ECO:0000259" key="2">
    <source>
        <dbReference type="Pfam" id="PF01910"/>
    </source>
</evidence>
<sequence length="100" mass="11182">MVVAEVTVIPIGTEGPSLSKYVGKALEKLEESNVKYDLTSSGTILEGEMDEVLKGVKEMHESVFDEDVLRVVTTLQIDDRRDKSLTIEGKKESVRKRLED</sequence>
<dbReference type="Proteomes" id="UP000070491">
    <property type="component" value="Unassembled WGS sequence"/>
</dbReference>
<evidence type="ECO:0000256" key="1">
    <source>
        <dbReference type="ARBA" id="ARBA00010272"/>
    </source>
</evidence>
<dbReference type="InterPro" id="IPR051614">
    <property type="entry name" value="UPF0045_domain"/>
</dbReference>
<feature type="domain" description="Thiamine-binding protein" evidence="2">
    <location>
        <begin position="4"/>
        <end position="95"/>
    </location>
</feature>
<evidence type="ECO:0000313" key="4">
    <source>
        <dbReference type="Proteomes" id="UP000070491"/>
    </source>
</evidence>
<dbReference type="AlphaFoldDB" id="A0A133VJ22"/>
<dbReference type="PANTHER" id="PTHR33777:SF1">
    <property type="entry name" value="UPF0045 PROTEIN ECM15"/>
    <property type="match status" value="1"/>
</dbReference>
<name>A0A133VJ22_9EURY</name>
<comment type="similarity">
    <text evidence="1">Belongs to the UPF0045 family.</text>
</comment>
<dbReference type="NCBIfam" id="TIGR00106">
    <property type="entry name" value="MTH1187 family thiamine-binding protein"/>
    <property type="match status" value="1"/>
</dbReference>
<accession>A0A133VJ22</accession>
<dbReference type="PATRIC" id="fig|1698282.3.peg.259"/>
<dbReference type="Pfam" id="PF01910">
    <property type="entry name" value="Thiamine_BP"/>
    <property type="match status" value="1"/>
</dbReference>
<dbReference type="InterPro" id="IPR002767">
    <property type="entry name" value="Thiamine_BP"/>
</dbReference>